<evidence type="ECO:0000256" key="3">
    <source>
        <dbReference type="ARBA" id="ARBA00022642"/>
    </source>
</evidence>
<dbReference type="GO" id="GO:0005524">
    <property type="term" value="F:ATP binding"/>
    <property type="evidence" value="ECO:0007669"/>
    <property type="project" value="UniProtKB-KW"/>
</dbReference>
<dbReference type="OrthoDB" id="5295945at2"/>
<dbReference type="CDD" id="cd02165">
    <property type="entry name" value="NMNAT"/>
    <property type="match status" value="1"/>
</dbReference>
<evidence type="ECO:0000256" key="9">
    <source>
        <dbReference type="ARBA" id="ARBA00048721"/>
    </source>
</evidence>
<keyword evidence="3 10" id="KW-0662">Pyridine nucleotide biosynthesis</keyword>
<dbReference type="Proteomes" id="UP000094570">
    <property type="component" value="Unassembled WGS sequence"/>
</dbReference>
<dbReference type="Pfam" id="PF01467">
    <property type="entry name" value="CTP_transf_like"/>
    <property type="match status" value="1"/>
</dbReference>
<organism evidence="12 13">
    <name type="scientific">Fervidobacterium thailandense</name>
    <dbReference type="NCBI Taxonomy" id="1008305"/>
    <lineage>
        <taxon>Bacteria</taxon>
        <taxon>Thermotogati</taxon>
        <taxon>Thermotogota</taxon>
        <taxon>Thermotogae</taxon>
        <taxon>Thermotogales</taxon>
        <taxon>Fervidobacteriaceae</taxon>
        <taxon>Fervidobacterium</taxon>
    </lineage>
</organism>
<gene>
    <name evidence="10" type="primary">nadD</name>
    <name evidence="12" type="ORF">A4H02_03400</name>
</gene>
<keyword evidence="13" id="KW-1185">Reference proteome</keyword>
<evidence type="ECO:0000256" key="7">
    <source>
        <dbReference type="ARBA" id="ARBA00022840"/>
    </source>
</evidence>
<comment type="function">
    <text evidence="1 10">Catalyzes the reversible adenylation of nicotinate mononucleotide (NaMN) to nicotinic acid adenine dinucleotide (NaAD).</text>
</comment>
<proteinExistence type="inferred from homology"/>
<evidence type="ECO:0000259" key="11">
    <source>
        <dbReference type="Pfam" id="PF01467"/>
    </source>
</evidence>
<dbReference type="InterPro" id="IPR005248">
    <property type="entry name" value="NadD/NMNAT"/>
</dbReference>
<dbReference type="Gene3D" id="3.40.50.620">
    <property type="entry name" value="HUPs"/>
    <property type="match status" value="1"/>
</dbReference>
<keyword evidence="6 10" id="KW-0547">Nucleotide-binding</keyword>
<evidence type="ECO:0000256" key="10">
    <source>
        <dbReference type="HAMAP-Rule" id="MF_00244"/>
    </source>
</evidence>
<dbReference type="PANTHER" id="PTHR39321:SF3">
    <property type="entry name" value="PHOSPHOPANTETHEINE ADENYLYLTRANSFERASE"/>
    <property type="match status" value="1"/>
</dbReference>
<comment type="similarity">
    <text evidence="10">Belongs to the NadD family.</text>
</comment>
<dbReference type="STRING" id="1008305.A4H02_03400"/>
<comment type="catalytic activity">
    <reaction evidence="9 10">
        <text>nicotinate beta-D-ribonucleotide + ATP + H(+) = deamido-NAD(+) + diphosphate</text>
        <dbReference type="Rhea" id="RHEA:22860"/>
        <dbReference type="ChEBI" id="CHEBI:15378"/>
        <dbReference type="ChEBI" id="CHEBI:30616"/>
        <dbReference type="ChEBI" id="CHEBI:33019"/>
        <dbReference type="ChEBI" id="CHEBI:57502"/>
        <dbReference type="ChEBI" id="CHEBI:58437"/>
        <dbReference type="EC" id="2.7.7.18"/>
    </reaction>
</comment>
<dbReference type="NCBIfam" id="TIGR00482">
    <property type="entry name" value="nicotinate (nicotinamide) nucleotide adenylyltransferase"/>
    <property type="match status" value="1"/>
</dbReference>
<keyword evidence="7 10" id="KW-0067">ATP-binding</keyword>
<dbReference type="UniPathway" id="UPA00253">
    <property type="reaction ID" value="UER00332"/>
</dbReference>
<dbReference type="AlphaFoldDB" id="A0A1E3G543"/>
<dbReference type="PANTHER" id="PTHR39321">
    <property type="entry name" value="NICOTINATE-NUCLEOTIDE ADENYLYLTRANSFERASE-RELATED"/>
    <property type="match status" value="1"/>
</dbReference>
<sequence length="213" mass="24660">MSSFSRSNRALIFGGSFNPPHVGHVIILNYAIEDFDGDVFILPTHVPPHKVVDVPYEKRFQWARETFKVLRYPKLYLYDLEPHIQGVNYAIKNVEHFLSYYKEIVLLVGEDALGNIERWYEYERLLSLCRFLVYPRTRDGSLFARGKMILGELYDKSVVELNAPLIEISSSEIRERVRLGKSIVGMVPYDLLDDIESTLKNFYSGRSDGVDCE</sequence>
<evidence type="ECO:0000256" key="6">
    <source>
        <dbReference type="ARBA" id="ARBA00022741"/>
    </source>
</evidence>
<evidence type="ECO:0000256" key="5">
    <source>
        <dbReference type="ARBA" id="ARBA00022695"/>
    </source>
</evidence>
<evidence type="ECO:0000256" key="1">
    <source>
        <dbReference type="ARBA" id="ARBA00002324"/>
    </source>
</evidence>
<keyword evidence="4 10" id="KW-0808">Transferase</keyword>
<accession>A0A1E3G543</accession>
<evidence type="ECO:0000313" key="13">
    <source>
        <dbReference type="Proteomes" id="UP000094570"/>
    </source>
</evidence>
<keyword evidence="5 10" id="KW-0548">Nucleotidyltransferase</keyword>
<dbReference type="InterPro" id="IPR004821">
    <property type="entry name" value="Cyt_trans-like"/>
</dbReference>
<name>A0A1E3G543_9BACT</name>
<keyword evidence="8 10" id="KW-0520">NAD</keyword>
<evidence type="ECO:0000256" key="4">
    <source>
        <dbReference type="ARBA" id="ARBA00022679"/>
    </source>
</evidence>
<dbReference type="HAMAP" id="MF_00244">
    <property type="entry name" value="NaMN_adenylyltr"/>
    <property type="match status" value="1"/>
</dbReference>
<evidence type="ECO:0000256" key="8">
    <source>
        <dbReference type="ARBA" id="ARBA00023027"/>
    </source>
</evidence>
<evidence type="ECO:0000313" key="12">
    <source>
        <dbReference type="EMBL" id="ODN30963.1"/>
    </source>
</evidence>
<dbReference type="EMBL" id="LWAF01000003">
    <property type="protein sequence ID" value="ODN30963.1"/>
    <property type="molecule type" value="Genomic_DNA"/>
</dbReference>
<dbReference type="InterPro" id="IPR014729">
    <property type="entry name" value="Rossmann-like_a/b/a_fold"/>
</dbReference>
<reference evidence="13" key="1">
    <citation type="submission" date="2016-04" db="EMBL/GenBank/DDBJ databases">
        <title>The genome sequence project of a novel Fervidobacterium isolate from a hot spring in Thailand.</title>
        <authorList>
            <person name="Gonzalez J.M."/>
            <person name="Cuecas A."/>
            <person name="Kanoksilapatham W."/>
        </authorList>
    </citation>
    <scope>NUCLEOTIDE SEQUENCE [LARGE SCALE GENOMIC DNA]</scope>
    <source>
        <strain evidence="13">FC2004</strain>
    </source>
</reference>
<feature type="domain" description="Cytidyltransferase-like" evidence="11">
    <location>
        <begin position="12"/>
        <end position="176"/>
    </location>
</feature>
<comment type="caution">
    <text evidence="12">The sequence shown here is derived from an EMBL/GenBank/DDBJ whole genome shotgun (WGS) entry which is preliminary data.</text>
</comment>
<evidence type="ECO:0000256" key="2">
    <source>
        <dbReference type="ARBA" id="ARBA00005019"/>
    </source>
</evidence>
<dbReference type="GO" id="GO:0009435">
    <property type="term" value="P:NAD+ biosynthetic process"/>
    <property type="evidence" value="ECO:0007669"/>
    <property type="project" value="UniProtKB-UniRule"/>
</dbReference>
<dbReference type="GO" id="GO:0004515">
    <property type="term" value="F:nicotinate-nucleotide adenylyltransferase activity"/>
    <property type="evidence" value="ECO:0007669"/>
    <property type="project" value="UniProtKB-UniRule"/>
</dbReference>
<dbReference type="SUPFAM" id="SSF52374">
    <property type="entry name" value="Nucleotidylyl transferase"/>
    <property type="match status" value="1"/>
</dbReference>
<dbReference type="EC" id="2.7.7.18" evidence="10"/>
<protein>
    <recommendedName>
        <fullName evidence="10">Probable nicotinate-nucleotide adenylyltransferase</fullName>
        <ecNumber evidence="10">2.7.7.18</ecNumber>
    </recommendedName>
    <alternativeName>
        <fullName evidence="10">Deamido-NAD(+) diphosphorylase</fullName>
    </alternativeName>
    <alternativeName>
        <fullName evidence="10">Deamido-NAD(+) pyrophosphorylase</fullName>
    </alternativeName>
    <alternativeName>
        <fullName evidence="10">Nicotinate mononucleotide adenylyltransferase</fullName>
        <shortName evidence="10">NaMN adenylyltransferase</shortName>
    </alternativeName>
</protein>
<comment type="pathway">
    <text evidence="2 10">Cofactor biosynthesis; NAD(+) biosynthesis; deamido-NAD(+) from nicotinate D-ribonucleotide: step 1/1.</text>
</comment>